<evidence type="ECO:0000313" key="2">
    <source>
        <dbReference type="Proteomes" id="UP001501666"/>
    </source>
</evidence>
<gene>
    <name evidence="1" type="ORF">GCM10010412_086980</name>
</gene>
<proteinExistence type="predicted"/>
<dbReference type="EMBL" id="BAAATE010000039">
    <property type="protein sequence ID" value="GAA2694676.1"/>
    <property type="molecule type" value="Genomic_DNA"/>
</dbReference>
<dbReference type="RefSeq" id="WP_346155096.1">
    <property type="nucleotide sequence ID" value="NZ_BAAATE010000039.1"/>
</dbReference>
<sequence length="365" mass="39590">MTLTIAAFWPPPPHETTVARYREIADAGIDLVITGNYLNDTIIIGHALSCADEAGLEVLVASDPRVEVLMRDLDPGEEQTRALIGRVIDDYRGHRSFRGISLMDEPLPDRFERLATGVSVVRSLGRLAYVNLFPSHATGPYDAYVGDFVSTVRPALLSFDRYPFLSSGEDAGYFADLATIRDHAARAGVPAWMYVQTLAYDGHRAPTAAEIAWQVNTALAYGYTGVQYFTYWTPDPSRGEGFQPALMDGGRPTERYGVVRDLNTRWLRPVGDELARLPWTSAGHTGPPPAGARPLEDGVVVGGEVVVGRYGARHLFVCNARHDASTEVTLAARAAAFDPATGSYQPGASTFPLAPGAARLVRLES</sequence>
<comment type="caution">
    <text evidence="1">The sequence shown here is derived from an EMBL/GenBank/DDBJ whole genome shotgun (WGS) entry which is preliminary data.</text>
</comment>
<keyword evidence="2" id="KW-1185">Reference proteome</keyword>
<organism evidence="1 2">
    <name type="scientific">Nonomuraea recticatena</name>
    <dbReference type="NCBI Taxonomy" id="46178"/>
    <lineage>
        <taxon>Bacteria</taxon>
        <taxon>Bacillati</taxon>
        <taxon>Actinomycetota</taxon>
        <taxon>Actinomycetes</taxon>
        <taxon>Streptosporangiales</taxon>
        <taxon>Streptosporangiaceae</taxon>
        <taxon>Nonomuraea</taxon>
    </lineage>
</organism>
<name>A0ABP6FN91_9ACTN</name>
<reference evidence="2" key="1">
    <citation type="journal article" date="2019" name="Int. J. Syst. Evol. Microbiol.">
        <title>The Global Catalogue of Microorganisms (GCM) 10K type strain sequencing project: providing services to taxonomists for standard genome sequencing and annotation.</title>
        <authorList>
            <consortium name="The Broad Institute Genomics Platform"/>
            <consortium name="The Broad Institute Genome Sequencing Center for Infectious Disease"/>
            <person name="Wu L."/>
            <person name="Ma J."/>
        </authorList>
    </citation>
    <scope>NUCLEOTIDE SEQUENCE [LARGE SCALE GENOMIC DNA]</scope>
    <source>
        <strain evidence="2">JCM 6835</strain>
    </source>
</reference>
<protein>
    <submittedName>
        <fullName evidence="1">Uncharacterized protein</fullName>
    </submittedName>
</protein>
<dbReference type="Proteomes" id="UP001501666">
    <property type="component" value="Unassembled WGS sequence"/>
</dbReference>
<evidence type="ECO:0000313" key="1">
    <source>
        <dbReference type="EMBL" id="GAA2694676.1"/>
    </source>
</evidence>
<accession>A0ABP6FN91</accession>
<dbReference type="Gene3D" id="3.20.20.80">
    <property type="entry name" value="Glycosidases"/>
    <property type="match status" value="1"/>
</dbReference>